<proteinExistence type="predicted"/>
<organism evidence="1 2">
    <name type="scientific">Candidatus Cryptobacteroides avicola</name>
    <dbReference type="NCBI Taxonomy" id="2840757"/>
    <lineage>
        <taxon>Bacteria</taxon>
        <taxon>Pseudomonadati</taxon>
        <taxon>Bacteroidota</taxon>
        <taxon>Bacteroidia</taxon>
        <taxon>Bacteroidales</taxon>
        <taxon>Candidatus Cryptobacteroides</taxon>
    </lineage>
</organism>
<reference evidence="1" key="2">
    <citation type="journal article" date="2021" name="PeerJ">
        <title>Extensive microbial diversity within the chicken gut microbiome revealed by metagenomics and culture.</title>
        <authorList>
            <person name="Gilroy R."/>
            <person name="Ravi A."/>
            <person name="Getino M."/>
            <person name="Pursley I."/>
            <person name="Horton D.L."/>
            <person name="Alikhan N.F."/>
            <person name="Baker D."/>
            <person name="Gharbi K."/>
            <person name="Hall N."/>
            <person name="Watson M."/>
            <person name="Adriaenssens E.M."/>
            <person name="Foster-Nyarko E."/>
            <person name="Jarju S."/>
            <person name="Secka A."/>
            <person name="Antonio M."/>
            <person name="Oren A."/>
            <person name="Chaudhuri R.R."/>
            <person name="La Ragione R."/>
            <person name="Hildebrand F."/>
            <person name="Pallen M.J."/>
        </authorList>
    </citation>
    <scope>NUCLEOTIDE SEQUENCE</scope>
    <source>
        <strain evidence="1">G3-8215</strain>
    </source>
</reference>
<gene>
    <name evidence="1" type="ORF">IAB75_01445</name>
</gene>
<comment type="caution">
    <text evidence="1">The sequence shown here is derived from an EMBL/GenBank/DDBJ whole genome shotgun (WGS) entry which is preliminary data.</text>
</comment>
<reference evidence="1" key="1">
    <citation type="submission" date="2020-10" db="EMBL/GenBank/DDBJ databases">
        <authorList>
            <person name="Gilroy R."/>
        </authorList>
    </citation>
    <scope>NUCLEOTIDE SEQUENCE</scope>
    <source>
        <strain evidence="1">G3-8215</strain>
    </source>
</reference>
<dbReference type="EMBL" id="JADILV010000009">
    <property type="protein sequence ID" value="MBO8482775.1"/>
    <property type="molecule type" value="Genomic_DNA"/>
</dbReference>
<protein>
    <submittedName>
        <fullName evidence="1">Uncharacterized protein</fullName>
    </submittedName>
</protein>
<dbReference type="AlphaFoldDB" id="A0A940DQ62"/>
<accession>A0A940DQ62</accession>
<dbReference type="Proteomes" id="UP000725002">
    <property type="component" value="Unassembled WGS sequence"/>
</dbReference>
<evidence type="ECO:0000313" key="2">
    <source>
        <dbReference type="Proteomes" id="UP000725002"/>
    </source>
</evidence>
<name>A0A940DQ62_9BACT</name>
<evidence type="ECO:0000313" key="1">
    <source>
        <dbReference type="EMBL" id="MBO8482775.1"/>
    </source>
</evidence>
<sequence>MKLTVDKGELDLPENFSFEIEQNSAFFSDDGTASLAATIPATPEDLSKLGFPDRIGRATVYDNSFPAIIRHGIFQKKGVLVVGSVSDSGISCSVALDDSEFYSQYKEKNLKDLFGQKVMDDFSEIEDWYAWLFRVYKGEVINEFCIIPVAVNYNESEGTYQVNNEPVDDNSDGIWPLAYEARLVQEGGEEVSVPSGYGIAPFLKLGAFFRILFELCGYTVSRSFFSEKQQFSSLILLHNCSDVICNGKINYSDLVPNKSVSEILEWLQQKFHAQIVVHSSKKTVDIILLEDILAGSYDKDLTDRLLNDIKYTFSASSRVIISPDTSLDRAAPAAETLQDLIDKYGGVTEFTETSDWDLSGLLLNLATGMYYEQRLSFGHTGRDHDKRILVGSNYFKYDRRNSEDTEEFSPSDLMPPMVTVNTVLMPYIGERVHRNTSYNDSEKDSDQEIIIADYAGLSNTPVYEDWHGRLPYTAAGHYYYATTQKYDNTGKLRPGKIALTPEGIFFECFQRYNKILLNNAVEIEGSFDFTPDELLQYDIYSMKLFRGQLMLPTYLDYEIGKNIRCVSSKFLLVKNYSDGADDKPIVAPSPKYKWQLNQSELEIMKEALTKQHCKNPGDYISYDYAEDDPYVSGESDFYLPPPNRLGQRSILAERKVSFTYHRGAQGSSPVGTYTLKEWYDSVAA</sequence>